<dbReference type="SUPFAM" id="SSF101690">
    <property type="entry name" value="PAZ domain"/>
    <property type="match status" value="1"/>
</dbReference>
<reference evidence="2" key="1">
    <citation type="submission" date="2006-10" db="EMBL/GenBank/DDBJ databases">
        <authorList>
            <person name="Amadeo P."/>
            <person name="Zhao Q."/>
            <person name="Wortman J."/>
            <person name="Fraser-Liggett C."/>
            <person name="Carlton J."/>
        </authorList>
    </citation>
    <scope>NUCLEOTIDE SEQUENCE</scope>
    <source>
        <strain evidence="2">G3</strain>
    </source>
</reference>
<reference evidence="2" key="2">
    <citation type="journal article" date="2007" name="Science">
        <title>Draft genome sequence of the sexually transmitted pathogen Trichomonas vaginalis.</title>
        <authorList>
            <person name="Carlton J.M."/>
            <person name="Hirt R.P."/>
            <person name="Silva J.C."/>
            <person name="Delcher A.L."/>
            <person name="Schatz M."/>
            <person name="Zhao Q."/>
            <person name="Wortman J.R."/>
            <person name="Bidwell S.L."/>
            <person name="Alsmark U.C.M."/>
            <person name="Besteiro S."/>
            <person name="Sicheritz-Ponten T."/>
            <person name="Noel C.J."/>
            <person name="Dacks J.B."/>
            <person name="Foster P.G."/>
            <person name="Simillion C."/>
            <person name="Van de Peer Y."/>
            <person name="Miranda-Saavedra D."/>
            <person name="Barton G.J."/>
            <person name="Westrop G.D."/>
            <person name="Mueller S."/>
            <person name="Dessi D."/>
            <person name="Fiori P.L."/>
            <person name="Ren Q."/>
            <person name="Paulsen I."/>
            <person name="Zhang H."/>
            <person name="Bastida-Corcuera F.D."/>
            <person name="Simoes-Barbosa A."/>
            <person name="Brown M.T."/>
            <person name="Hayes R.D."/>
            <person name="Mukherjee M."/>
            <person name="Okumura C.Y."/>
            <person name="Schneider R."/>
            <person name="Smith A.J."/>
            <person name="Vanacova S."/>
            <person name="Villalvazo M."/>
            <person name="Haas B.J."/>
            <person name="Pertea M."/>
            <person name="Feldblyum T.V."/>
            <person name="Utterback T.R."/>
            <person name="Shu C.L."/>
            <person name="Osoegawa K."/>
            <person name="de Jong P.J."/>
            <person name="Hrdy I."/>
            <person name="Horvathova L."/>
            <person name="Zubacova Z."/>
            <person name="Dolezal P."/>
            <person name="Malik S.B."/>
            <person name="Logsdon J.M. Jr."/>
            <person name="Henze K."/>
            <person name="Gupta A."/>
            <person name="Wang C.C."/>
            <person name="Dunne R.L."/>
            <person name="Upcroft J.A."/>
            <person name="Upcroft P."/>
            <person name="White O."/>
            <person name="Salzberg S.L."/>
            <person name="Tang P."/>
            <person name="Chiu C.-H."/>
            <person name="Lee Y.-S."/>
            <person name="Embley T.M."/>
            <person name="Coombs G.H."/>
            <person name="Mottram J.C."/>
            <person name="Tachezy J."/>
            <person name="Fraser-Liggett C.M."/>
            <person name="Johnson P.J."/>
        </authorList>
    </citation>
    <scope>NUCLEOTIDE SEQUENCE [LARGE SCALE GENOMIC DNA]</scope>
    <source>
        <strain evidence="2">G3</strain>
    </source>
</reference>
<dbReference type="PANTHER" id="PTHR22891">
    <property type="entry name" value="EUKARYOTIC TRANSLATION INITIATION FACTOR 2C"/>
    <property type="match status" value="1"/>
</dbReference>
<keyword evidence="3" id="KW-1185">Reference proteome</keyword>
<evidence type="ECO:0000313" key="3">
    <source>
        <dbReference type="Proteomes" id="UP000001542"/>
    </source>
</evidence>
<sequence length="734" mass="82537">MKASSRFFEKKPDDATFQNQFNLTLGTDSKFTSNFYEILISDVIKSSLKVYNVTISPEVRNEELACKIVYSSTCPDEGYRKDSPSWNSMVFNGRDMIISKKPISATPCVIEGSSYNVVLSEARECSEQDLKFLYFRVIENALIKLGYQQYESGWLKSHPDKIVQHLKLYYVFNTHIQSIDGKIAIIIDIQPVVMRNTTLSDVLKNQHDRDKIDEVIKKLTFATNYGHKRNVQISKIIWNSPPLIHYNQKDVSIAEFYKFKYDITIDESQPFAEIRVKRNNQNSVDYIPSSLLMQIGVLDNEKFNKSLMRDLQRYAQIQPIDIHKIGKFFLDEFADAQLLKDFGISIGSQITFDGRVISPPFLKFRSSNQDSEFVDVQINNRCSVKNELNKNQIVLPPIITTSPLIICEKKSEKVSIELKNQIIKTMSKLGVNILPPDFTFSDGPSFTTAISQAIAHAGVPSFIICVLPDGNSQLYSTLKIFLTSSLGIPSSFVTDESLVANKQSMDQIATDMCLSIICKTGGVPFYVSPVSLPLRNTVFAGFEVSQTNVAAVASYDNTFARYLCKTESTTDVPAFFGNFFYNLNAERIVAFTSLSPRDVRKIVDKIGSVCKSLTVISASRKDGVVLLTDTERPQPAMAGSCVSINGSLFISCVSSGKDNARPTMYTVAYHYPRIWTDDQLAAMIHYLSVAYPISLESATMPTPLKFARKAMKSCKRATCGKKINDNIEKFAYYL</sequence>
<feature type="domain" description="Piwi" evidence="1">
    <location>
        <begin position="462"/>
        <end position="546"/>
    </location>
</feature>
<dbReference type="Gene3D" id="3.40.50.2300">
    <property type="match status" value="1"/>
</dbReference>
<dbReference type="Proteomes" id="UP000001542">
    <property type="component" value="Unassembled WGS sequence"/>
</dbReference>
<dbReference type="InterPro" id="IPR003165">
    <property type="entry name" value="Piwi"/>
</dbReference>
<dbReference type="SMR" id="A2DXK9"/>
<dbReference type="SMART" id="SM00950">
    <property type="entry name" value="Piwi"/>
    <property type="match status" value="1"/>
</dbReference>
<dbReference type="VEuPathDB" id="TrichDB:TVAGG3_0047940"/>
<dbReference type="Pfam" id="PF02171">
    <property type="entry name" value="Piwi"/>
    <property type="match status" value="1"/>
</dbReference>
<dbReference type="InParanoid" id="A2DXK9"/>
<dbReference type="STRING" id="5722.A2DXK9"/>
<name>A2DXK9_TRIV3</name>
<dbReference type="SUPFAM" id="SSF53098">
    <property type="entry name" value="Ribonuclease H-like"/>
    <property type="match status" value="1"/>
</dbReference>
<dbReference type="PROSITE" id="PS50822">
    <property type="entry name" value="PIWI"/>
    <property type="match status" value="1"/>
</dbReference>
<dbReference type="Pfam" id="PF02170">
    <property type="entry name" value="PAZ"/>
    <property type="match status" value="1"/>
</dbReference>
<evidence type="ECO:0000259" key="1">
    <source>
        <dbReference type="PROSITE" id="PS50822"/>
    </source>
</evidence>
<dbReference type="InterPro" id="IPR012337">
    <property type="entry name" value="RNaseH-like_sf"/>
</dbReference>
<dbReference type="eggNOG" id="KOG1042">
    <property type="taxonomic scope" value="Eukaryota"/>
</dbReference>
<dbReference type="VEuPathDB" id="TrichDB:TVAG_411040"/>
<organism evidence="2 3">
    <name type="scientific">Trichomonas vaginalis (strain ATCC PRA-98 / G3)</name>
    <dbReference type="NCBI Taxonomy" id="412133"/>
    <lineage>
        <taxon>Eukaryota</taxon>
        <taxon>Metamonada</taxon>
        <taxon>Parabasalia</taxon>
        <taxon>Trichomonadida</taxon>
        <taxon>Trichomonadidae</taxon>
        <taxon>Trichomonas</taxon>
    </lineage>
</organism>
<proteinExistence type="predicted"/>
<dbReference type="EMBL" id="DS113264">
    <property type="protein sequence ID" value="EAY14838.1"/>
    <property type="molecule type" value="Genomic_DNA"/>
</dbReference>
<evidence type="ECO:0000313" key="2">
    <source>
        <dbReference type="EMBL" id="EAY14838.1"/>
    </source>
</evidence>
<protein>
    <submittedName>
        <fullName evidence="2">Piwi domain containing protein</fullName>
    </submittedName>
</protein>
<dbReference type="KEGG" id="tva:4772837"/>
<dbReference type="Gene3D" id="2.170.260.10">
    <property type="entry name" value="paz domain"/>
    <property type="match status" value="1"/>
</dbReference>
<accession>A2DXK9</accession>
<dbReference type="OrthoDB" id="445936at2759"/>
<dbReference type="RefSeq" id="XP_001327061.1">
    <property type="nucleotide sequence ID" value="XM_001327026.1"/>
</dbReference>
<dbReference type="AlphaFoldDB" id="A2DXK9"/>
<gene>
    <name evidence="2" type="ORF">TVAG_411040</name>
</gene>
<dbReference type="InterPro" id="IPR036085">
    <property type="entry name" value="PAZ_dom_sf"/>
</dbReference>
<dbReference type="GO" id="GO:0003723">
    <property type="term" value="F:RNA binding"/>
    <property type="evidence" value="ECO:0007669"/>
    <property type="project" value="InterPro"/>
</dbReference>
<dbReference type="InterPro" id="IPR003100">
    <property type="entry name" value="PAZ_dom"/>
</dbReference>